<feature type="domain" description="Acyl-CoA oxidase/dehydrogenase middle" evidence="8">
    <location>
        <begin position="126"/>
        <end position="212"/>
    </location>
</feature>
<gene>
    <name evidence="10" type="ORF">DKG74_06045</name>
</gene>
<evidence type="ECO:0000256" key="2">
    <source>
        <dbReference type="ARBA" id="ARBA00009347"/>
    </source>
</evidence>
<dbReference type="Pfam" id="PF02771">
    <property type="entry name" value="Acyl-CoA_dh_N"/>
    <property type="match status" value="1"/>
</dbReference>
<dbReference type="InterPro" id="IPR009075">
    <property type="entry name" value="AcylCo_DH/oxidase_C"/>
</dbReference>
<evidence type="ECO:0000259" key="9">
    <source>
        <dbReference type="Pfam" id="PF02771"/>
    </source>
</evidence>
<dbReference type="SUPFAM" id="SSF47203">
    <property type="entry name" value="Acyl-CoA dehydrogenase C-terminal domain-like"/>
    <property type="match status" value="1"/>
</dbReference>
<feature type="domain" description="Acyl-CoA dehydrogenase/oxidase C-terminal" evidence="7">
    <location>
        <begin position="228"/>
        <end position="366"/>
    </location>
</feature>
<comment type="cofactor">
    <cofactor evidence="1 6">
        <name>FAD</name>
        <dbReference type="ChEBI" id="CHEBI:57692"/>
    </cofactor>
</comment>
<proteinExistence type="inferred from homology"/>
<evidence type="ECO:0000313" key="11">
    <source>
        <dbReference type="Proteomes" id="UP000245461"/>
    </source>
</evidence>
<organism evidence="10 11">
    <name type="scientific">Zavarzinia aquatilis</name>
    <dbReference type="NCBI Taxonomy" id="2211142"/>
    <lineage>
        <taxon>Bacteria</taxon>
        <taxon>Pseudomonadati</taxon>
        <taxon>Pseudomonadota</taxon>
        <taxon>Alphaproteobacteria</taxon>
        <taxon>Rhodospirillales</taxon>
        <taxon>Zavarziniaceae</taxon>
        <taxon>Zavarzinia</taxon>
    </lineage>
</organism>
<protein>
    <submittedName>
        <fullName evidence="10">Pilus assembly protein CpaB</fullName>
    </submittedName>
</protein>
<dbReference type="Pfam" id="PF02770">
    <property type="entry name" value="Acyl-CoA_dh_M"/>
    <property type="match status" value="1"/>
</dbReference>
<dbReference type="GO" id="GO:0050660">
    <property type="term" value="F:flavin adenine dinucleotide binding"/>
    <property type="evidence" value="ECO:0007669"/>
    <property type="project" value="InterPro"/>
</dbReference>
<keyword evidence="4 6" id="KW-0274">FAD</keyword>
<name>A0A317EGU9_9PROT</name>
<evidence type="ECO:0000256" key="5">
    <source>
        <dbReference type="ARBA" id="ARBA00023002"/>
    </source>
</evidence>
<evidence type="ECO:0000259" key="7">
    <source>
        <dbReference type="Pfam" id="PF00441"/>
    </source>
</evidence>
<evidence type="ECO:0000259" key="8">
    <source>
        <dbReference type="Pfam" id="PF02770"/>
    </source>
</evidence>
<dbReference type="Gene3D" id="1.20.140.10">
    <property type="entry name" value="Butyryl-CoA Dehydrogenase, subunit A, domain 3"/>
    <property type="match status" value="1"/>
</dbReference>
<dbReference type="Pfam" id="PF00441">
    <property type="entry name" value="Acyl-CoA_dh_1"/>
    <property type="match status" value="1"/>
</dbReference>
<keyword evidence="3 6" id="KW-0285">Flavoprotein</keyword>
<dbReference type="GO" id="GO:0003995">
    <property type="term" value="F:acyl-CoA dehydrogenase activity"/>
    <property type="evidence" value="ECO:0007669"/>
    <property type="project" value="TreeGrafter"/>
</dbReference>
<evidence type="ECO:0000313" key="10">
    <source>
        <dbReference type="EMBL" id="PWR25320.1"/>
    </source>
</evidence>
<dbReference type="RefSeq" id="WP_109903649.1">
    <property type="nucleotide sequence ID" value="NZ_QGLE01000002.1"/>
</dbReference>
<evidence type="ECO:0000256" key="4">
    <source>
        <dbReference type="ARBA" id="ARBA00022827"/>
    </source>
</evidence>
<accession>A0A317EGU9</accession>
<dbReference type="PANTHER" id="PTHR43884:SF20">
    <property type="entry name" value="ACYL-COA DEHYDROGENASE FADE28"/>
    <property type="match status" value="1"/>
</dbReference>
<keyword evidence="11" id="KW-1185">Reference proteome</keyword>
<comment type="similarity">
    <text evidence="2 6">Belongs to the acyl-CoA dehydrogenase family.</text>
</comment>
<comment type="caution">
    <text evidence="10">The sequence shown here is derived from an EMBL/GenBank/DDBJ whole genome shotgun (WGS) entry which is preliminary data.</text>
</comment>
<dbReference type="InterPro" id="IPR006091">
    <property type="entry name" value="Acyl-CoA_Oxase/DH_mid-dom"/>
</dbReference>
<dbReference type="InterPro" id="IPR046373">
    <property type="entry name" value="Acyl-CoA_Oxase/DH_mid-dom_sf"/>
</dbReference>
<dbReference type="Gene3D" id="2.40.110.10">
    <property type="entry name" value="Butyryl-CoA Dehydrogenase, subunit A, domain 2"/>
    <property type="match status" value="1"/>
</dbReference>
<dbReference type="InterPro" id="IPR013786">
    <property type="entry name" value="AcylCoA_DH/ox_N"/>
</dbReference>
<reference evidence="10 11" key="1">
    <citation type="submission" date="2018-05" db="EMBL/GenBank/DDBJ databases">
        <title>Zavarzinia sp. HR-AS.</title>
        <authorList>
            <person name="Lee Y."/>
            <person name="Jeon C.O."/>
        </authorList>
    </citation>
    <scope>NUCLEOTIDE SEQUENCE [LARGE SCALE GENOMIC DNA]</scope>
    <source>
        <strain evidence="10 11">HR-AS</strain>
    </source>
</reference>
<dbReference type="EMBL" id="QGLE01000002">
    <property type="protein sequence ID" value="PWR25320.1"/>
    <property type="molecule type" value="Genomic_DNA"/>
</dbReference>
<dbReference type="InterPro" id="IPR036250">
    <property type="entry name" value="AcylCo_DH-like_C"/>
</dbReference>
<dbReference type="InterPro" id="IPR009100">
    <property type="entry name" value="AcylCoA_DH/oxidase_NM_dom_sf"/>
</dbReference>
<keyword evidence="5 6" id="KW-0560">Oxidoreductase</keyword>
<dbReference type="SUPFAM" id="SSF56645">
    <property type="entry name" value="Acyl-CoA dehydrogenase NM domain-like"/>
    <property type="match status" value="1"/>
</dbReference>
<dbReference type="AlphaFoldDB" id="A0A317EGU9"/>
<feature type="domain" description="Acyl-CoA dehydrogenase/oxidase N-terminal" evidence="9">
    <location>
        <begin position="6"/>
        <end position="117"/>
    </location>
</feature>
<evidence type="ECO:0000256" key="1">
    <source>
        <dbReference type="ARBA" id="ARBA00001974"/>
    </source>
</evidence>
<dbReference type="PANTHER" id="PTHR43884">
    <property type="entry name" value="ACYL-COA DEHYDROGENASE"/>
    <property type="match status" value="1"/>
</dbReference>
<evidence type="ECO:0000256" key="3">
    <source>
        <dbReference type="ARBA" id="ARBA00022630"/>
    </source>
</evidence>
<dbReference type="CDD" id="cd00567">
    <property type="entry name" value="ACAD"/>
    <property type="match status" value="1"/>
</dbReference>
<sequence length="374" mass="38467">MNFDFTAEQAMMRDGINRYLSHHYAFSQRQAALSAGGAHSGETWTHFRDQGILALPIGEEGGGLGGSIVDIVALSELFGAHLVVEPYLSSIVMAGRALARAGANGDAAGWLGRILAGQALAAFAHDEGKGCPDASAIRTRAEAVGRGFRLSGEKRLVLGGADADVLIVSARSSGATDRFVLLAIGARAAGVAATPLRLIDGRGAAHVRFDNVEVPESAVLACDGGEAIAAVIGDGMIALAAEAVGAMGALMHATTAYAATRKQFGRPIGAFQVTAHRLADMKMAYVQAQACLFYTAALAEAGRAGPEALSVLKGLVGRSGVAIGEAAVQIHGGIGMTDELSIGHLLKRLLVIDAMFGDADYHARAVGGGWRQKA</sequence>
<dbReference type="Gene3D" id="1.10.540.10">
    <property type="entry name" value="Acyl-CoA dehydrogenase/oxidase, N-terminal domain"/>
    <property type="match status" value="1"/>
</dbReference>
<evidence type="ECO:0000256" key="6">
    <source>
        <dbReference type="RuleBase" id="RU362125"/>
    </source>
</evidence>
<dbReference type="OrthoDB" id="7328575at2"/>
<dbReference type="Proteomes" id="UP000245461">
    <property type="component" value="Unassembled WGS sequence"/>
</dbReference>
<dbReference type="InterPro" id="IPR037069">
    <property type="entry name" value="AcylCoA_DH/ox_N_sf"/>
</dbReference>